<dbReference type="InParanoid" id="A0A2T2ZY32"/>
<dbReference type="Proteomes" id="UP000241462">
    <property type="component" value="Unassembled WGS sequence"/>
</dbReference>
<organism evidence="1 2">
    <name type="scientific">Coniella lustricola</name>
    <dbReference type="NCBI Taxonomy" id="2025994"/>
    <lineage>
        <taxon>Eukaryota</taxon>
        <taxon>Fungi</taxon>
        <taxon>Dikarya</taxon>
        <taxon>Ascomycota</taxon>
        <taxon>Pezizomycotina</taxon>
        <taxon>Sordariomycetes</taxon>
        <taxon>Sordariomycetidae</taxon>
        <taxon>Diaporthales</taxon>
        <taxon>Schizoparmaceae</taxon>
        <taxon>Coniella</taxon>
    </lineage>
</organism>
<keyword evidence="2" id="KW-1185">Reference proteome</keyword>
<reference evidence="1 2" key="1">
    <citation type="journal article" date="2018" name="Mycol. Prog.">
        <title>Coniella lustricola, a new species from submerged detritus.</title>
        <authorList>
            <person name="Raudabaugh D.B."/>
            <person name="Iturriaga T."/>
            <person name="Carver A."/>
            <person name="Mondo S."/>
            <person name="Pangilinan J."/>
            <person name="Lipzen A."/>
            <person name="He G."/>
            <person name="Amirebrahimi M."/>
            <person name="Grigoriev I.V."/>
            <person name="Miller A.N."/>
        </authorList>
    </citation>
    <scope>NUCLEOTIDE SEQUENCE [LARGE SCALE GENOMIC DNA]</scope>
    <source>
        <strain evidence="1 2">B22-T-1</strain>
    </source>
</reference>
<dbReference type="AlphaFoldDB" id="A0A2T2ZY32"/>
<dbReference type="EMBL" id="KZ678570">
    <property type="protein sequence ID" value="PSR79337.1"/>
    <property type="molecule type" value="Genomic_DNA"/>
</dbReference>
<protein>
    <submittedName>
        <fullName evidence="1">Uncharacterized protein</fullName>
    </submittedName>
</protein>
<gene>
    <name evidence="1" type="ORF">BD289DRAFT_95860</name>
</gene>
<proteinExistence type="predicted"/>
<name>A0A2T2ZY32_9PEZI</name>
<sequence length="175" mass="20258">MQSEYVLSIPSARRRDRITLGNRDWRVSSLLVQAWVRTSVLSQPRSWVSKYYFAEARMPLLFPYSCDVDVRVGLRNTGIDMQRTAWNSHTQNEASAWKPLLGLDALQIHIYHREPSLAMVSTAGRSHVLKCLLLFVHLALFISESIYVTGQQPHYYTHTHTHTHQCPVRLLYEPP</sequence>
<evidence type="ECO:0000313" key="1">
    <source>
        <dbReference type="EMBL" id="PSR79337.1"/>
    </source>
</evidence>
<evidence type="ECO:0000313" key="2">
    <source>
        <dbReference type="Proteomes" id="UP000241462"/>
    </source>
</evidence>
<accession>A0A2T2ZY32</accession>